<organism evidence="10 11">
    <name type="scientific">Paramaledivibacter caminithermalis (strain DSM 15212 / CIP 107654 / DViRD3)</name>
    <name type="common">Clostridium caminithermale</name>
    <dbReference type="NCBI Taxonomy" id="1121301"/>
    <lineage>
        <taxon>Bacteria</taxon>
        <taxon>Bacillati</taxon>
        <taxon>Bacillota</taxon>
        <taxon>Clostridia</taxon>
        <taxon>Peptostreptococcales</taxon>
        <taxon>Caminicellaceae</taxon>
        <taxon>Paramaledivibacter</taxon>
    </lineage>
</organism>
<evidence type="ECO:0000256" key="9">
    <source>
        <dbReference type="HAMAP-Rule" id="MF_01470"/>
    </source>
</evidence>
<dbReference type="Proteomes" id="UP000184465">
    <property type="component" value="Unassembled WGS sequence"/>
</dbReference>
<dbReference type="GO" id="GO:0043571">
    <property type="term" value="P:maintenance of CRISPR repeat elements"/>
    <property type="evidence" value="ECO:0007669"/>
    <property type="project" value="UniProtKB-UniRule"/>
</dbReference>
<evidence type="ECO:0000256" key="3">
    <source>
        <dbReference type="ARBA" id="ARBA00022759"/>
    </source>
</evidence>
<dbReference type="GO" id="GO:0003677">
    <property type="term" value="F:DNA binding"/>
    <property type="evidence" value="ECO:0007669"/>
    <property type="project" value="UniProtKB-KW"/>
</dbReference>
<dbReference type="CDD" id="cd09722">
    <property type="entry name" value="Cas1_I-B"/>
    <property type="match status" value="1"/>
</dbReference>
<dbReference type="InterPro" id="IPR002729">
    <property type="entry name" value="CRISPR-assoc_Cas1"/>
</dbReference>
<dbReference type="NCBIfam" id="TIGR03641">
    <property type="entry name" value="cas1_HMARI"/>
    <property type="match status" value="1"/>
</dbReference>
<evidence type="ECO:0000256" key="1">
    <source>
        <dbReference type="ARBA" id="ARBA00022722"/>
    </source>
</evidence>
<evidence type="ECO:0000256" key="4">
    <source>
        <dbReference type="ARBA" id="ARBA00022801"/>
    </source>
</evidence>
<feature type="binding site" evidence="9">
    <location>
        <position position="157"/>
    </location>
    <ligand>
        <name>Mn(2+)</name>
        <dbReference type="ChEBI" id="CHEBI:29035"/>
    </ligand>
</feature>
<evidence type="ECO:0000313" key="11">
    <source>
        <dbReference type="Proteomes" id="UP000184465"/>
    </source>
</evidence>
<keyword evidence="6 9" id="KW-0051">Antiviral defense</keyword>
<dbReference type="Pfam" id="PF01867">
    <property type="entry name" value="Cas_Cas1"/>
    <property type="match status" value="1"/>
</dbReference>
<dbReference type="HAMAP" id="MF_01470">
    <property type="entry name" value="Cas1"/>
    <property type="match status" value="1"/>
</dbReference>
<dbReference type="InterPro" id="IPR019858">
    <property type="entry name" value="CRISPR-assoc_Cas1_HMARI/TNEAP"/>
</dbReference>
<keyword evidence="5 9" id="KW-0460">Magnesium</keyword>
<keyword evidence="2 9" id="KW-0479">Metal-binding</keyword>
<evidence type="ECO:0000256" key="8">
    <source>
        <dbReference type="ARBA" id="ARBA00023211"/>
    </source>
</evidence>
<dbReference type="InterPro" id="IPR042206">
    <property type="entry name" value="CRISPR-assoc_Cas1_C"/>
</dbReference>
<dbReference type="GO" id="GO:0046872">
    <property type="term" value="F:metal ion binding"/>
    <property type="evidence" value="ECO:0007669"/>
    <property type="project" value="UniProtKB-UniRule"/>
</dbReference>
<dbReference type="InterPro" id="IPR042211">
    <property type="entry name" value="CRISPR-assoc_Cas1_N"/>
</dbReference>
<dbReference type="Gene3D" id="3.100.10.20">
    <property type="entry name" value="CRISPR-associated endonuclease Cas1, N-terminal domain"/>
    <property type="match status" value="1"/>
</dbReference>
<name>A0A1M6KPP0_PARC5</name>
<dbReference type="EMBL" id="FRAG01000004">
    <property type="protein sequence ID" value="SHJ60917.1"/>
    <property type="molecule type" value="Genomic_DNA"/>
</dbReference>
<evidence type="ECO:0000256" key="2">
    <source>
        <dbReference type="ARBA" id="ARBA00022723"/>
    </source>
</evidence>
<keyword evidence="1 9" id="KW-0540">Nuclease</keyword>
<keyword evidence="8 9" id="KW-0464">Manganese</keyword>
<comment type="function">
    <text evidence="9">CRISPR (clustered regularly interspaced short palindromic repeat), is an adaptive immune system that provides protection against mobile genetic elements (viruses, transposable elements and conjugative plasmids). CRISPR clusters contain spacers, sequences complementary to antecedent mobile elements, and target invading nucleic acids. CRISPR clusters are transcribed and processed into CRISPR RNA (crRNA). Acts as a dsDNA endonuclease. Involved in the integration of spacer DNA into the CRISPR cassette.</text>
</comment>
<dbReference type="AlphaFoldDB" id="A0A1M6KPP0"/>
<evidence type="ECO:0000256" key="6">
    <source>
        <dbReference type="ARBA" id="ARBA00023118"/>
    </source>
</evidence>
<proteinExistence type="inferred from homology"/>
<reference evidence="10 11" key="1">
    <citation type="submission" date="2016-11" db="EMBL/GenBank/DDBJ databases">
        <authorList>
            <person name="Jaros S."/>
            <person name="Januszkiewicz K."/>
            <person name="Wedrychowicz H."/>
        </authorList>
    </citation>
    <scope>NUCLEOTIDE SEQUENCE [LARGE SCALE GENOMIC DNA]</scope>
    <source>
        <strain evidence="10 11">DSM 15212</strain>
    </source>
</reference>
<keyword evidence="4 9" id="KW-0378">Hydrolase</keyword>
<accession>A0A1M6KPP0</accession>
<feature type="binding site" evidence="9">
    <location>
        <position position="238"/>
    </location>
    <ligand>
        <name>Mn(2+)</name>
        <dbReference type="ChEBI" id="CHEBI:29035"/>
    </ligand>
</feature>
<dbReference type="OrthoDB" id="9803119at2"/>
<dbReference type="GO" id="GO:0016787">
    <property type="term" value="F:hydrolase activity"/>
    <property type="evidence" value="ECO:0007669"/>
    <property type="project" value="UniProtKB-KW"/>
</dbReference>
<dbReference type="PANTHER" id="PTHR43219:SF1">
    <property type="entry name" value="CRISPR-ASSOCIATED ENDONUCLEASE CAS1"/>
    <property type="match status" value="1"/>
</dbReference>
<keyword evidence="11" id="KW-1185">Reference proteome</keyword>
<comment type="subunit">
    <text evidence="9">Homodimer, forms a heterotetramer with a Cas2 homodimer.</text>
</comment>
<comment type="cofactor">
    <cofactor evidence="9">
        <name>Mg(2+)</name>
        <dbReference type="ChEBI" id="CHEBI:18420"/>
    </cofactor>
    <cofactor evidence="9">
        <name>Mn(2+)</name>
        <dbReference type="ChEBI" id="CHEBI:29035"/>
    </cofactor>
</comment>
<dbReference type="Gene3D" id="1.20.120.920">
    <property type="entry name" value="CRISPR-associated endonuclease Cas1, C-terminal domain"/>
    <property type="match status" value="1"/>
</dbReference>
<dbReference type="GO" id="GO:0051607">
    <property type="term" value="P:defense response to virus"/>
    <property type="evidence" value="ECO:0007669"/>
    <property type="project" value="UniProtKB-UniRule"/>
</dbReference>
<keyword evidence="7 9" id="KW-0238">DNA-binding</keyword>
<evidence type="ECO:0000256" key="5">
    <source>
        <dbReference type="ARBA" id="ARBA00022842"/>
    </source>
</evidence>
<dbReference type="PANTHER" id="PTHR43219">
    <property type="entry name" value="CRISPR-ASSOCIATED ENDONUCLEASE CAS1"/>
    <property type="match status" value="1"/>
</dbReference>
<evidence type="ECO:0000256" key="7">
    <source>
        <dbReference type="ARBA" id="ARBA00023125"/>
    </source>
</evidence>
<protein>
    <recommendedName>
        <fullName evidence="9">CRISPR-associated endonuclease Cas1</fullName>
        <ecNumber evidence="9">3.1.-.-</ecNumber>
    </recommendedName>
</protein>
<dbReference type="GO" id="GO:0004520">
    <property type="term" value="F:DNA endonuclease activity"/>
    <property type="evidence" value="ECO:0007669"/>
    <property type="project" value="InterPro"/>
</dbReference>
<dbReference type="NCBIfam" id="TIGR00287">
    <property type="entry name" value="cas1"/>
    <property type="match status" value="1"/>
</dbReference>
<gene>
    <name evidence="9" type="primary">cas1</name>
    <name evidence="10" type="ORF">SAMN02745912_00470</name>
</gene>
<sequence>MKKNIYVFNEGEFKRKDNTIYFETEKGKKYLPIEDINDILIFGEVTLNKRFLEFMTDKKICLHFFNTMYGYYKGTYYPREHLNSGYMILKQAEFYMDENKRFEIAKAFVEGSYRNISQVLNYYYKREKNVGDILENIINLSTKIEGCNDISELMGIEGNIRDTYYKAFDVIIEKPDFIFEGRSKRPPKNELNTLISFGNSLLYVQVLSEIYKTHLDPRIGYLHTTNFRRFTLNLDIAEIFKPIIVDRIIFNLLGKKMITKKDFEKDMGGILLKEKGRKTFVQEFDEKLKTTITHRGLGRKVSYQRLIRMELYKLQKHLMEEEKYIPYVSRW</sequence>
<feature type="binding site" evidence="9">
    <location>
        <position position="223"/>
    </location>
    <ligand>
        <name>Mn(2+)</name>
        <dbReference type="ChEBI" id="CHEBI:29035"/>
    </ligand>
</feature>
<comment type="similarity">
    <text evidence="9">Belongs to the CRISPR-associated endonuclease Cas1 family.</text>
</comment>
<dbReference type="EC" id="3.1.-.-" evidence="9"/>
<evidence type="ECO:0000313" key="10">
    <source>
        <dbReference type="EMBL" id="SHJ60917.1"/>
    </source>
</evidence>
<keyword evidence="3 9" id="KW-0255">Endonuclease</keyword>
<dbReference type="STRING" id="1121301.SAMN02745912_00470"/>
<dbReference type="RefSeq" id="WP_073146773.1">
    <property type="nucleotide sequence ID" value="NZ_FRAG01000004.1"/>
</dbReference>